<proteinExistence type="predicted"/>
<dbReference type="InterPro" id="IPR036388">
    <property type="entry name" value="WH-like_DNA-bd_sf"/>
</dbReference>
<dbReference type="Gene3D" id="1.10.10.10">
    <property type="entry name" value="Winged helix-like DNA-binding domain superfamily/Winged helix DNA-binding domain"/>
    <property type="match status" value="1"/>
</dbReference>
<organism evidence="4 5">
    <name type="scientific">Sinomonas halotolerans</name>
    <dbReference type="NCBI Taxonomy" id="1644133"/>
    <lineage>
        <taxon>Bacteria</taxon>
        <taxon>Bacillati</taxon>
        <taxon>Actinomycetota</taxon>
        <taxon>Actinomycetes</taxon>
        <taxon>Micrococcales</taxon>
        <taxon>Micrococcaceae</taxon>
        <taxon>Sinomonas</taxon>
    </lineage>
</organism>
<dbReference type="Gene3D" id="3.30.70.2650">
    <property type="match status" value="1"/>
</dbReference>
<dbReference type="RefSeq" id="WP_345886069.1">
    <property type="nucleotide sequence ID" value="NZ_JBDFRB010000015.1"/>
</dbReference>
<evidence type="ECO:0000259" key="1">
    <source>
        <dbReference type="Pfam" id="PF07848"/>
    </source>
</evidence>
<dbReference type="Proteomes" id="UP001422074">
    <property type="component" value="Unassembled WGS sequence"/>
</dbReference>
<gene>
    <name evidence="4" type="ORF">ABCQ75_13800</name>
</gene>
<dbReference type="Pfam" id="PF08223">
    <property type="entry name" value="PaaX_C"/>
    <property type="match status" value="1"/>
</dbReference>
<accession>A0ABU9X2B0</accession>
<comment type="caution">
    <text evidence="4">The sequence shown here is derived from an EMBL/GenBank/DDBJ whole genome shotgun (WGS) entry which is preliminary data.</text>
</comment>
<dbReference type="Pfam" id="PF20803">
    <property type="entry name" value="PaaX_M"/>
    <property type="match status" value="1"/>
</dbReference>
<feature type="domain" description="Transcriptional repressor PaaX-like central Cas2-like" evidence="3">
    <location>
        <begin position="104"/>
        <end position="180"/>
    </location>
</feature>
<evidence type="ECO:0000313" key="5">
    <source>
        <dbReference type="Proteomes" id="UP001422074"/>
    </source>
</evidence>
<dbReference type="PANTHER" id="PTHR30319:SF1">
    <property type="entry name" value="TRANSCRIPTIONAL REPRESSOR PAAX"/>
    <property type="match status" value="1"/>
</dbReference>
<evidence type="ECO:0000313" key="4">
    <source>
        <dbReference type="EMBL" id="MEN2745596.1"/>
    </source>
</evidence>
<dbReference type="PIRSF" id="PIRSF020623">
    <property type="entry name" value="PaaX"/>
    <property type="match status" value="1"/>
</dbReference>
<keyword evidence="5" id="KW-1185">Reference proteome</keyword>
<name>A0ABU9X2B0_9MICC</name>
<dbReference type="PANTHER" id="PTHR30319">
    <property type="entry name" value="PHENYLACETIC ACID REGULATOR-RELATED TRANSCRIPTIONAL REPRESSOR"/>
    <property type="match status" value="1"/>
</dbReference>
<dbReference type="InterPro" id="IPR012906">
    <property type="entry name" value="PaaX-like_N"/>
</dbReference>
<feature type="domain" description="Transcriptional repressor PaaX-like C-terminal" evidence="2">
    <location>
        <begin position="196"/>
        <end position="288"/>
    </location>
</feature>
<evidence type="ECO:0000259" key="2">
    <source>
        <dbReference type="Pfam" id="PF08223"/>
    </source>
</evidence>
<dbReference type="InterPro" id="IPR011965">
    <property type="entry name" value="PaaX_trns_reg"/>
</dbReference>
<reference evidence="4 5" key="1">
    <citation type="submission" date="2024-05" db="EMBL/GenBank/DDBJ databases">
        <title>Sinomonas sp. nov., isolated from a waste landfill.</title>
        <authorList>
            <person name="Zhao Y."/>
        </authorList>
    </citation>
    <scope>NUCLEOTIDE SEQUENCE [LARGE SCALE GENOMIC DNA]</scope>
    <source>
        <strain evidence="4 5">CCTCC AB2014300</strain>
    </source>
</reference>
<dbReference type="InterPro" id="IPR013225">
    <property type="entry name" value="PaaX_C"/>
</dbReference>
<feature type="domain" description="Transcriptional repressor PaaX-like N-terminal" evidence="1">
    <location>
        <begin position="19"/>
        <end position="82"/>
    </location>
</feature>
<evidence type="ECO:0000259" key="3">
    <source>
        <dbReference type="Pfam" id="PF20803"/>
    </source>
</evidence>
<protein>
    <submittedName>
        <fullName evidence="4">PaaX family transcriptional regulator C-terminal domain-containing protein</fullName>
    </submittedName>
</protein>
<dbReference type="InterPro" id="IPR048846">
    <property type="entry name" value="PaaX-like_central"/>
</dbReference>
<dbReference type="EMBL" id="JBDFRB010000015">
    <property type="protein sequence ID" value="MEN2745596.1"/>
    <property type="molecule type" value="Genomic_DNA"/>
</dbReference>
<dbReference type="Gene3D" id="1.20.58.1460">
    <property type="match status" value="1"/>
</dbReference>
<dbReference type="Pfam" id="PF07848">
    <property type="entry name" value="PaaX"/>
    <property type="match status" value="1"/>
</dbReference>
<sequence>MSTAAVQQSKAAAASPRHQQLLVTVFGLYAREHGGALPVAALVRLLGDLGVEGAGVRSAVSRLKKRGVLESVKLGGAAAYRLGPGLEEVFSEGDERIFSPHRARPDDPWLLAAFSVPESQRALRHQIRASLTRLGFGAVSPGLWIAPVALEKEARRRLARAGAGQYVEFFRARYAEAEHAEDGEGPGMPERVAEWWDLDALEATYVEFVEGQRGVRERWEGVAPSSAADDAAAFADYVSLLTQWRRLPYLDPGLPAEYLPPTWHGLVAEELFASLHAKLEGPARRHAERVLAG</sequence>